<protein>
    <submittedName>
        <fullName evidence="2">Uncharacterized protein</fullName>
    </submittedName>
</protein>
<dbReference type="Proteomes" id="UP001163846">
    <property type="component" value="Unassembled WGS sequence"/>
</dbReference>
<feature type="region of interest" description="Disordered" evidence="1">
    <location>
        <begin position="32"/>
        <end position="51"/>
    </location>
</feature>
<evidence type="ECO:0000313" key="2">
    <source>
        <dbReference type="EMBL" id="KAJ3842754.1"/>
    </source>
</evidence>
<name>A0AA38PGZ0_9AGAR</name>
<sequence>MIKTATKEATVKQGQDMVEEYQVHVQGILEDKRLPPIRGENNSQKKKQHLRQSVTLSAFNSPKFLEDVDHIMEVVALFARHIPGIQQTGIRQVGEKMVIEVGNRIFTPKHEAPMMQPVEVDRLLDENGYIAQVNRTDTAFVYGDENVVYYGEEKTDIDGGRRVIDISPQKFHVGDIVDVGFTIMGIGKGRDAKARLVLRNMTLLDATHTQAWLKVKAKNQLRITNVGPMLSVRKRPGQEVDEEDTRRKMTRMNIGETE</sequence>
<evidence type="ECO:0000256" key="1">
    <source>
        <dbReference type="SAM" id="MobiDB-lite"/>
    </source>
</evidence>
<proteinExistence type="predicted"/>
<comment type="caution">
    <text evidence="2">The sequence shown here is derived from an EMBL/GenBank/DDBJ whole genome shotgun (WGS) entry which is preliminary data.</text>
</comment>
<dbReference type="EMBL" id="MU805996">
    <property type="protein sequence ID" value="KAJ3842754.1"/>
    <property type="molecule type" value="Genomic_DNA"/>
</dbReference>
<reference evidence="2" key="1">
    <citation type="submission" date="2022-08" db="EMBL/GenBank/DDBJ databases">
        <authorList>
            <consortium name="DOE Joint Genome Institute"/>
            <person name="Min B."/>
            <person name="Riley R."/>
            <person name="Sierra-Patev S."/>
            <person name="Naranjo-Ortiz M."/>
            <person name="Looney B."/>
            <person name="Konkel Z."/>
            <person name="Slot J.C."/>
            <person name="Sakamoto Y."/>
            <person name="Steenwyk J.L."/>
            <person name="Rokas A."/>
            <person name="Carro J."/>
            <person name="Camarero S."/>
            <person name="Ferreira P."/>
            <person name="Molpeceres G."/>
            <person name="Ruiz-Duenas F.J."/>
            <person name="Serrano A."/>
            <person name="Henrissat B."/>
            <person name="Drula E."/>
            <person name="Hughes K.W."/>
            <person name="Mata J.L."/>
            <person name="Ishikawa N.K."/>
            <person name="Vargas-Isla R."/>
            <person name="Ushijima S."/>
            <person name="Smith C.A."/>
            <person name="Ahrendt S."/>
            <person name="Andreopoulos W."/>
            <person name="He G."/>
            <person name="Labutti K."/>
            <person name="Lipzen A."/>
            <person name="Ng V."/>
            <person name="Sandor L."/>
            <person name="Barry K."/>
            <person name="Martinez A.T."/>
            <person name="Xiao Y."/>
            <person name="Gibbons J.G."/>
            <person name="Terashima K."/>
            <person name="Hibbett D.S."/>
            <person name="Grigoriev I.V."/>
        </authorList>
    </citation>
    <scope>NUCLEOTIDE SEQUENCE</scope>
    <source>
        <strain evidence="2">TFB9207</strain>
    </source>
</reference>
<organism evidence="2 3">
    <name type="scientific">Lentinula raphanica</name>
    <dbReference type="NCBI Taxonomy" id="153919"/>
    <lineage>
        <taxon>Eukaryota</taxon>
        <taxon>Fungi</taxon>
        <taxon>Dikarya</taxon>
        <taxon>Basidiomycota</taxon>
        <taxon>Agaricomycotina</taxon>
        <taxon>Agaricomycetes</taxon>
        <taxon>Agaricomycetidae</taxon>
        <taxon>Agaricales</taxon>
        <taxon>Marasmiineae</taxon>
        <taxon>Omphalotaceae</taxon>
        <taxon>Lentinula</taxon>
    </lineage>
</organism>
<gene>
    <name evidence="2" type="ORF">F5878DRAFT_606905</name>
</gene>
<evidence type="ECO:0000313" key="3">
    <source>
        <dbReference type="Proteomes" id="UP001163846"/>
    </source>
</evidence>
<accession>A0AA38PGZ0</accession>
<dbReference type="AlphaFoldDB" id="A0AA38PGZ0"/>
<keyword evidence="3" id="KW-1185">Reference proteome</keyword>